<dbReference type="PANTHER" id="PTHR30055:SF151">
    <property type="entry name" value="TRANSCRIPTIONAL REGULATORY PROTEIN"/>
    <property type="match status" value="1"/>
</dbReference>
<dbReference type="Gene3D" id="1.10.357.10">
    <property type="entry name" value="Tetracycline Repressor, domain 2"/>
    <property type="match status" value="1"/>
</dbReference>
<comment type="caution">
    <text evidence="6">The sequence shown here is derived from an EMBL/GenBank/DDBJ whole genome shotgun (WGS) entry which is preliminary data.</text>
</comment>
<name>A0A3A4B0Y2_9ACTN</name>
<accession>A0A3A4B0Y2</accession>
<dbReference type="InterPro" id="IPR001647">
    <property type="entry name" value="HTH_TetR"/>
</dbReference>
<proteinExistence type="predicted"/>
<evidence type="ECO:0000256" key="3">
    <source>
        <dbReference type="ARBA" id="ARBA00023163"/>
    </source>
</evidence>
<dbReference type="GO" id="GO:0000976">
    <property type="term" value="F:transcription cis-regulatory region binding"/>
    <property type="evidence" value="ECO:0007669"/>
    <property type="project" value="TreeGrafter"/>
</dbReference>
<evidence type="ECO:0000256" key="2">
    <source>
        <dbReference type="ARBA" id="ARBA00023125"/>
    </source>
</evidence>
<evidence type="ECO:0000256" key="1">
    <source>
        <dbReference type="ARBA" id="ARBA00023015"/>
    </source>
</evidence>
<feature type="domain" description="HTH tetR-type" evidence="5">
    <location>
        <begin position="31"/>
        <end position="91"/>
    </location>
</feature>
<feature type="DNA-binding region" description="H-T-H motif" evidence="4">
    <location>
        <begin position="54"/>
        <end position="73"/>
    </location>
</feature>
<dbReference type="PANTHER" id="PTHR30055">
    <property type="entry name" value="HTH-TYPE TRANSCRIPTIONAL REGULATOR RUTR"/>
    <property type="match status" value="1"/>
</dbReference>
<dbReference type="SUPFAM" id="SSF48498">
    <property type="entry name" value="Tetracyclin repressor-like, C-terminal domain"/>
    <property type="match status" value="1"/>
</dbReference>
<evidence type="ECO:0000256" key="4">
    <source>
        <dbReference type="PROSITE-ProRule" id="PRU00335"/>
    </source>
</evidence>
<dbReference type="OrthoDB" id="329481at2"/>
<dbReference type="EMBL" id="QZEY01000006">
    <property type="protein sequence ID" value="RJL31743.1"/>
    <property type="molecule type" value="Genomic_DNA"/>
</dbReference>
<evidence type="ECO:0000313" key="6">
    <source>
        <dbReference type="EMBL" id="RJL31743.1"/>
    </source>
</evidence>
<dbReference type="AlphaFoldDB" id="A0A3A4B0Y2"/>
<dbReference type="SUPFAM" id="SSF46689">
    <property type="entry name" value="Homeodomain-like"/>
    <property type="match status" value="1"/>
</dbReference>
<dbReference type="InterPro" id="IPR050109">
    <property type="entry name" value="HTH-type_TetR-like_transc_reg"/>
</dbReference>
<keyword evidence="3" id="KW-0804">Transcription</keyword>
<evidence type="ECO:0000313" key="7">
    <source>
        <dbReference type="Proteomes" id="UP000265768"/>
    </source>
</evidence>
<dbReference type="Pfam" id="PF00440">
    <property type="entry name" value="TetR_N"/>
    <property type="match status" value="1"/>
</dbReference>
<dbReference type="GO" id="GO:0003700">
    <property type="term" value="F:DNA-binding transcription factor activity"/>
    <property type="evidence" value="ECO:0007669"/>
    <property type="project" value="TreeGrafter"/>
</dbReference>
<organism evidence="6 7">
    <name type="scientific">Bailinhaonella thermotolerans</name>
    <dbReference type="NCBI Taxonomy" id="1070861"/>
    <lineage>
        <taxon>Bacteria</taxon>
        <taxon>Bacillati</taxon>
        <taxon>Actinomycetota</taxon>
        <taxon>Actinomycetes</taxon>
        <taxon>Streptosporangiales</taxon>
        <taxon>Streptosporangiaceae</taxon>
        <taxon>Bailinhaonella</taxon>
    </lineage>
</organism>
<dbReference type="InterPro" id="IPR036271">
    <property type="entry name" value="Tet_transcr_reg_TetR-rel_C_sf"/>
</dbReference>
<dbReference type="PRINTS" id="PR00455">
    <property type="entry name" value="HTHTETR"/>
</dbReference>
<dbReference type="InterPro" id="IPR009057">
    <property type="entry name" value="Homeodomain-like_sf"/>
</dbReference>
<keyword evidence="7" id="KW-1185">Reference proteome</keyword>
<keyword evidence="1" id="KW-0805">Transcription regulation</keyword>
<sequence>MTPLYDVLVRCICTSHRRTCTTYSWQVAAEKLTRETVVERALDLADREGLDAVTIRRLAGELGVTPMALYWHVKNKDELLLAMADHAIDLVAARSRPGEPWDVRLRAMVEALVDAMRRYPCLPVLLGHVDKTRAESFRRATDTALDVLAEAGFTLAEGYLIASHLLVGVAELVKNIPAVPAGMTDAEAAECARQARLRLEMLPADRYPNLVAYAPALTAPPDPDAYLAFGLDLLLSGVEAQAARLADPAQPRYGTTP</sequence>
<dbReference type="GO" id="GO:0045892">
    <property type="term" value="P:negative regulation of DNA-templated transcription"/>
    <property type="evidence" value="ECO:0007669"/>
    <property type="project" value="InterPro"/>
</dbReference>
<dbReference type="PROSITE" id="PS50977">
    <property type="entry name" value="HTH_TETR_2"/>
    <property type="match status" value="1"/>
</dbReference>
<gene>
    <name evidence="6" type="ORF">D5H75_18780</name>
</gene>
<dbReference type="Pfam" id="PF02909">
    <property type="entry name" value="TetR_C_1"/>
    <property type="match status" value="1"/>
</dbReference>
<reference evidence="6 7" key="1">
    <citation type="submission" date="2018-09" db="EMBL/GenBank/DDBJ databases">
        <title>YIM 75507 draft genome.</title>
        <authorList>
            <person name="Tang S."/>
            <person name="Feng Y."/>
        </authorList>
    </citation>
    <scope>NUCLEOTIDE SEQUENCE [LARGE SCALE GENOMIC DNA]</scope>
    <source>
        <strain evidence="6 7">YIM 75507</strain>
    </source>
</reference>
<dbReference type="Proteomes" id="UP000265768">
    <property type="component" value="Unassembled WGS sequence"/>
</dbReference>
<keyword evidence="2 4" id="KW-0238">DNA-binding</keyword>
<evidence type="ECO:0000259" key="5">
    <source>
        <dbReference type="PROSITE" id="PS50977"/>
    </source>
</evidence>
<protein>
    <submittedName>
        <fullName evidence="6">TetR family transcriptional regulator</fullName>
    </submittedName>
</protein>
<dbReference type="InterPro" id="IPR004111">
    <property type="entry name" value="Repressor_TetR_C"/>
</dbReference>